<dbReference type="InterPro" id="IPR002347">
    <property type="entry name" value="SDR_fam"/>
</dbReference>
<accession>A0A6L9SJG6</accession>
<comment type="similarity">
    <text evidence="1">Belongs to the short-chain dehydrogenases/reductases (SDR) family.</text>
</comment>
<evidence type="ECO:0000313" key="4">
    <source>
        <dbReference type="Proteomes" id="UP000475214"/>
    </source>
</evidence>
<comment type="caution">
    <text evidence="3">The sequence shown here is derived from an EMBL/GenBank/DDBJ whole genome shotgun (WGS) entry which is preliminary data.</text>
</comment>
<name>A0A6L9SJG6_9ACTN</name>
<evidence type="ECO:0000313" key="3">
    <source>
        <dbReference type="EMBL" id="NEE04441.1"/>
    </source>
</evidence>
<dbReference type="PANTHER" id="PTHR24321">
    <property type="entry name" value="DEHYDROGENASES, SHORT CHAIN"/>
    <property type="match status" value="1"/>
</dbReference>
<dbReference type="EMBL" id="JAAGOA010000034">
    <property type="protein sequence ID" value="NEE04441.1"/>
    <property type="molecule type" value="Genomic_DNA"/>
</dbReference>
<dbReference type="CDD" id="cd05233">
    <property type="entry name" value="SDR_c"/>
    <property type="match status" value="1"/>
</dbReference>
<dbReference type="Proteomes" id="UP000475214">
    <property type="component" value="Unassembled WGS sequence"/>
</dbReference>
<dbReference type="PRINTS" id="PR00081">
    <property type="entry name" value="GDHRDH"/>
</dbReference>
<dbReference type="GO" id="GO:0016491">
    <property type="term" value="F:oxidoreductase activity"/>
    <property type="evidence" value="ECO:0007669"/>
    <property type="project" value="UniProtKB-KW"/>
</dbReference>
<keyword evidence="2" id="KW-0560">Oxidoreductase</keyword>
<reference evidence="3 4" key="1">
    <citation type="submission" date="2020-02" db="EMBL/GenBank/DDBJ databases">
        <authorList>
            <person name="Li X.-J."/>
            <person name="Han X.-M."/>
        </authorList>
    </citation>
    <scope>NUCLEOTIDE SEQUENCE [LARGE SCALE GENOMIC DNA]</scope>
    <source>
        <strain evidence="3 4">CCTCC AB 2017055</strain>
    </source>
</reference>
<evidence type="ECO:0000256" key="1">
    <source>
        <dbReference type="ARBA" id="ARBA00006484"/>
    </source>
</evidence>
<dbReference type="PRINTS" id="PR00080">
    <property type="entry name" value="SDRFAMILY"/>
</dbReference>
<dbReference type="InterPro" id="IPR036291">
    <property type="entry name" value="NAD(P)-bd_dom_sf"/>
</dbReference>
<keyword evidence="4" id="KW-1185">Reference proteome</keyword>
<protein>
    <submittedName>
        <fullName evidence="3">SDR family oxidoreductase</fullName>
    </submittedName>
</protein>
<proteinExistence type="inferred from homology"/>
<dbReference type="SUPFAM" id="SSF51735">
    <property type="entry name" value="NAD(P)-binding Rossmann-fold domains"/>
    <property type="match status" value="1"/>
</dbReference>
<dbReference type="PANTHER" id="PTHR24321:SF14">
    <property type="entry name" value="SHORT-CHAIN TYPE DEHYDROGENASE_REDUCTASE BLR2146-RELATED"/>
    <property type="match status" value="1"/>
</dbReference>
<dbReference type="AlphaFoldDB" id="A0A6L9SJG6"/>
<evidence type="ECO:0000256" key="2">
    <source>
        <dbReference type="ARBA" id="ARBA00023002"/>
    </source>
</evidence>
<dbReference type="Gene3D" id="3.40.50.720">
    <property type="entry name" value="NAD(P)-binding Rossmann-like Domain"/>
    <property type="match status" value="1"/>
</dbReference>
<organism evidence="3 4">
    <name type="scientific">Phytoactinopolyspora halotolerans</name>
    <dbReference type="NCBI Taxonomy" id="1981512"/>
    <lineage>
        <taxon>Bacteria</taxon>
        <taxon>Bacillati</taxon>
        <taxon>Actinomycetota</taxon>
        <taxon>Actinomycetes</taxon>
        <taxon>Jiangellales</taxon>
        <taxon>Jiangellaceae</taxon>
        <taxon>Phytoactinopolyspora</taxon>
    </lineage>
</organism>
<gene>
    <name evidence="3" type="ORF">G1H10_30165</name>
</gene>
<dbReference type="FunFam" id="3.40.50.720:FF:000084">
    <property type="entry name" value="Short-chain dehydrogenase reductase"/>
    <property type="match status" value="1"/>
</dbReference>
<sequence>MRRFVGRVAFVTGAAHGIGRAVVERLHAEGAAVALADVDVEAAETAAREVAASGGDVGGDSSVQVVACDVTETSSVHTAVAAVLERFGRLDVLVNNAGGSFAAEFEDLDDEDWRRIVDLNLQGAVRCIQAALPHLLASPVGGSIVSVGSVNGLAAVGDIAYSTAKAGLENLTRNLAVRYGRRTLRHSGSDARSVRVNMVAPGTIRTRVWTDMGEARLDQVERIRRLYPLDRVGEPDDVAAAVAFLASDDASWITGVTLPVDGGLLTGPIGTAPPGA</sequence>
<dbReference type="Pfam" id="PF13561">
    <property type="entry name" value="adh_short_C2"/>
    <property type="match status" value="1"/>
</dbReference>